<dbReference type="EMBL" id="CP097160">
    <property type="protein sequence ID" value="UQN15286.1"/>
    <property type="molecule type" value="Genomic_DNA"/>
</dbReference>
<proteinExistence type="predicted"/>
<accession>A0ABY4MXX8</accession>
<dbReference type="Gene3D" id="1.10.10.2840">
    <property type="entry name" value="PucR C-terminal helix-turn-helix domain"/>
    <property type="match status" value="1"/>
</dbReference>
<dbReference type="InterPro" id="IPR042070">
    <property type="entry name" value="PucR_C-HTH_sf"/>
</dbReference>
<sequence length="483" mass="51776">MVTTIAGLLRTPELGLRPRLGDDAQLRRPVDWAVVTELIDPSPYLAGGELVLTTGVRLRTPGNFEQFVSTAAKAGSAGIGFGVGISHDELPDALLASARRAGLPVFEVPFEVAFSEVIRRVAELNESERVAKLESRYRQRHRLVELLLSDGGLDAMLERLEKETGAHFAVSLNGEVVSGTLEVDDPASSGWDALPIALGNSGQATLHATRPRDDDLVNVARSLVGLYLAQAARRVRAAREQAGQVLAELGDDRLDDAATASRLEQLGLRPGRNYRMVVAEQQRGSRGELGGMRIPVSLQATATAIIDDALVVVLDERVVDPHIAAEVLLVTARAAGISVHLGVGGAYPVSPALRWSWYEARDALASLGEGEEIGHAERLSLASLILSAEEAPLAQLAQQVLGPLERSDAEHGTALVDTLDAWLAHSGSVAEVADALGTHRNTVRYRIEQIVKVSGLDPRVTADVVQFSLARTATRLLRRSARR</sequence>
<reference evidence="3" key="1">
    <citation type="submission" date="2022-05" db="EMBL/GenBank/DDBJ databases">
        <title>Complete genome sequence of toluene-degrading Gulosibacter sediminis strain ACHW.36C.</title>
        <authorList>
            <person name="Wai A.C."/>
            <person name="Lai G.K."/>
            <person name="Griffin S.D."/>
            <person name="Leung F.C."/>
        </authorList>
    </citation>
    <scope>NUCLEOTIDE SEQUENCE [LARGE SCALE GENOMIC DNA]</scope>
    <source>
        <strain evidence="3">ACHW.36C</strain>
    </source>
</reference>
<feature type="domain" description="PucR C-terminal helix-turn-helix" evidence="2">
    <location>
        <begin position="415"/>
        <end position="470"/>
    </location>
</feature>
<dbReference type="PANTHER" id="PTHR33744">
    <property type="entry name" value="CARBOHYDRATE DIACID REGULATOR"/>
    <property type="match status" value="1"/>
</dbReference>
<evidence type="ECO:0000313" key="3">
    <source>
        <dbReference type="EMBL" id="UQN15286.1"/>
    </source>
</evidence>
<gene>
    <name evidence="3" type="ORF">M3M28_02105</name>
</gene>
<name>A0ABY4MXX8_9MICO</name>
<protein>
    <submittedName>
        <fullName evidence="3">PucR family transcriptional regulator ligand-binding domain-containing protein</fullName>
    </submittedName>
</protein>
<evidence type="ECO:0000259" key="2">
    <source>
        <dbReference type="Pfam" id="PF13556"/>
    </source>
</evidence>
<dbReference type="InterPro" id="IPR012914">
    <property type="entry name" value="PucR_dom"/>
</dbReference>
<dbReference type="Pfam" id="PF07905">
    <property type="entry name" value="PucR"/>
    <property type="match status" value="1"/>
</dbReference>
<evidence type="ECO:0000259" key="1">
    <source>
        <dbReference type="Pfam" id="PF07905"/>
    </source>
</evidence>
<dbReference type="InterPro" id="IPR051448">
    <property type="entry name" value="CdaR-like_regulators"/>
</dbReference>
<dbReference type="Pfam" id="PF13556">
    <property type="entry name" value="HTH_30"/>
    <property type="match status" value="1"/>
</dbReference>
<organism evidence="3">
    <name type="scientific">Gulosibacter sediminis</name>
    <dbReference type="NCBI Taxonomy" id="1729695"/>
    <lineage>
        <taxon>Bacteria</taxon>
        <taxon>Bacillati</taxon>
        <taxon>Actinomycetota</taxon>
        <taxon>Actinomycetes</taxon>
        <taxon>Micrococcales</taxon>
        <taxon>Microbacteriaceae</taxon>
        <taxon>Gulosibacter</taxon>
    </lineage>
</organism>
<feature type="domain" description="Purine catabolism PurC-like" evidence="1">
    <location>
        <begin position="8"/>
        <end position="123"/>
    </location>
</feature>
<dbReference type="InterPro" id="IPR025736">
    <property type="entry name" value="PucR_C-HTH_dom"/>
</dbReference>